<dbReference type="Proteomes" id="UP000012589">
    <property type="component" value="Unassembled WGS sequence"/>
</dbReference>
<evidence type="ECO:0000313" key="2">
    <source>
        <dbReference type="Proteomes" id="UP000012589"/>
    </source>
</evidence>
<dbReference type="AlphaFoldDB" id="N1ZXU5"/>
<gene>
    <name evidence="1" type="ORF">C823_06088</name>
</gene>
<dbReference type="InterPro" id="IPR011006">
    <property type="entry name" value="CheY-like_superfamily"/>
</dbReference>
<proteinExistence type="predicted"/>
<dbReference type="STRING" id="1235802.C823_06088"/>
<organism evidence="1 2">
    <name type="scientific">Eubacterium plexicaudatum ASF492</name>
    <dbReference type="NCBI Taxonomy" id="1235802"/>
    <lineage>
        <taxon>Bacteria</taxon>
        <taxon>Bacillati</taxon>
        <taxon>Bacillota</taxon>
        <taxon>Clostridia</taxon>
        <taxon>Eubacteriales</taxon>
        <taxon>Eubacteriaceae</taxon>
        <taxon>Eubacterium</taxon>
    </lineage>
</organism>
<dbReference type="HOGENOM" id="CLU_139025_1_0_9"/>
<reference evidence="1 2" key="1">
    <citation type="journal article" date="2014" name="Genome Announc.">
        <title>Draft genome sequences of the altered schaedler flora, a defined bacterial community from gnotobiotic mice.</title>
        <authorList>
            <person name="Wannemuehler M.J."/>
            <person name="Overstreet A.M."/>
            <person name="Ward D.V."/>
            <person name="Phillips G.J."/>
        </authorList>
    </citation>
    <scope>NUCLEOTIDE SEQUENCE [LARGE SCALE GENOMIC DNA]</scope>
    <source>
        <strain evidence="1 2">ASF492</strain>
    </source>
</reference>
<evidence type="ECO:0000313" key="1">
    <source>
        <dbReference type="EMBL" id="EMZ17154.1"/>
    </source>
</evidence>
<comment type="caution">
    <text evidence="1">The sequence shown here is derived from an EMBL/GenBank/DDBJ whole genome shotgun (WGS) entry which is preliminary data.</text>
</comment>
<dbReference type="EMBL" id="AQFT01000214">
    <property type="protein sequence ID" value="EMZ17154.1"/>
    <property type="molecule type" value="Genomic_DNA"/>
</dbReference>
<protein>
    <recommendedName>
        <fullName evidence="3">Response regulatory domain-containing protein</fullName>
    </recommendedName>
</protein>
<accession>N1ZXU5</accession>
<keyword evidence="2" id="KW-1185">Reference proteome</keyword>
<evidence type="ECO:0008006" key="3">
    <source>
        <dbReference type="Google" id="ProtNLM"/>
    </source>
</evidence>
<dbReference type="eggNOG" id="COG3279">
    <property type="taxonomic scope" value="Bacteria"/>
</dbReference>
<dbReference type="PATRIC" id="fig|1235802.3.peg.6430"/>
<name>N1ZXU5_9FIRM</name>
<dbReference type="SUPFAM" id="SSF52172">
    <property type="entry name" value="CheY-like"/>
    <property type="match status" value="1"/>
</dbReference>
<sequence>MPFFHFYILRKGGAGLRIALYNENPGELKALAGQLDRCAREYLRFAEIVPYARQEDFCSMVRDGPDFDLFVVAQDGTFSLEVVELLREERPKARIFWFSDLDFALRAYRYNADWFGRKPVALPAMQKAFGQLLRRRGQLMTQNTNAL</sequence>